<feature type="region of interest" description="Disordered" evidence="1">
    <location>
        <begin position="380"/>
        <end position="429"/>
    </location>
</feature>
<name>A0A6A6WUH5_9PLEO</name>
<protein>
    <submittedName>
        <fullName evidence="2">Uncharacterized protein</fullName>
    </submittedName>
</protein>
<feature type="region of interest" description="Disordered" evidence="1">
    <location>
        <begin position="1"/>
        <end position="190"/>
    </location>
</feature>
<evidence type="ECO:0000313" key="3">
    <source>
        <dbReference type="Proteomes" id="UP000799757"/>
    </source>
</evidence>
<gene>
    <name evidence="2" type="ORF">K505DRAFT_342628</name>
</gene>
<feature type="region of interest" description="Disordered" evidence="1">
    <location>
        <begin position="275"/>
        <end position="349"/>
    </location>
</feature>
<reference evidence="2" key="1">
    <citation type="journal article" date="2020" name="Stud. Mycol.">
        <title>101 Dothideomycetes genomes: a test case for predicting lifestyles and emergence of pathogens.</title>
        <authorList>
            <person name="Haridas S."/>
            <person name="Albert R."/>
            <person name="Binder M."/>
            <person name="Bloem J."/>
            <person name="Labutti K."/>
            <person name="Salamov A."/>
            <person name="Andreopoulos B."/>
            <person name="Baker S."/>
            <person name="Barry K."/>
            <person name="Bills G."/>
            <person name="Bluhm B."/>
            <person name="Cannon C."/>
            <person name="Castanera R."/>
            <person name="Culley D."/>
            <person name="Daum C."/>
            <person name="Ezra D."/>
            <person name="Gonzalez J."/>
            <person name="Henrissat B."/>
            <person name="Kuo A."/>
            <person name="Liang C."/>
            <person name="Lipzen A."/>
            <person name="Lutzoni F."/>
            <person name="Magnuson J."/>
            <person name="Mondo S."/>
            <person name="Nolan M."/>
            <person name="Ohm R."/>
            <person name="Pangilinan J."/>
            <person name="Park H.-J."/>
            <person name="Ramirez L."/>
            <person name="Alfaro M."/>
            <person name="Sun H."/>
            <person name="Tritt A."/>
            <person name="Yoshinaga Y."/>
            <person name="Zwiers L.-H."/>
            <person name="Turgeon B."/>
            <person name="Goodwin S."/>
            <person name="Spatafora J."/>
            <person name="Crous P."/>
            <person name="Grigoriev I."/>
        </authorList>
    </citation>
    <scope>NUCLEOTIDE SEQUENCE</scope>
    <source>
        <strain evidence="2">CBS 109.77</strain>
    </source>
</reference>
<dbReference type="Proteomes" id="UP000799757">
    <property type="component" value="Unassembled WGS sequence"/>
</dbReference>
<dbReference type="AlphaFoldDB" id="A0A6A6WUH5"/>
<accession>A0A6A6WUH5</accession>
<feature type="compositionally biased region" description="Basic and acidic residues" evidence="1">
    <location>
        <begin position="24"/>
        <end position="37"/>
    </location>
</feature>
<feature type="compositionally biased region" description="Polar residues" evidence="1">
    <location>
        <begin position="139"/>
        <end position="149"/>
    </location>
</feature>
<feature type="compositionally biased region" description="Basic and acidic residues" evidence="1">
    <location>
        <begin position="45"/>
        <end position="54"/>
    </location>
</feature>
<evidence type="ECO:0000313" key="2">
    <source>
        <dbReference type="EMBL" id="KAF2787806.1"/>
    </source>
</evidence>
<feature type="compositionally biased region" description="Polar residues" evidence="1">
    <location>
        <begin position="291"/>
        <end position="303"/>
    </location>
</feature>
<feature type="compositionally biased region" description="Polar residues" evidence="1">
    <location>
        <begin position="161"/>
        <end position="179"/>
    </location>
</feature>
<feature type="compositionally biased region" description="Polar residues" evidence="1">
    <location>
        <begin position="407"/>
        <end position="419"/>
    </location>
</feature>
<evidence type="ECO:0000256" key="1">
    <source>
        <dbReference type="SAM" id="MobiDB-lite"/>
    </source>
</evidence>
<keyword evidence="3" id="KW-1185">Reference proteome</keyword>
<feature type="compositionally biased region" description="Low complexity" evidence="1">
    <location>
        <begin position="67"/>
        <end position="79"/>
    </location>
</feature>
<dbReference type="EMBL" id="MU002277">
    <property type="protein sequence ID" value="KAF2787806.1"/>
    <property type="molecule type" value="Genomic_DNA"/>
</dbReference>
<feature type="compositionally biased region" description="Polar residues" evidence="1">
    <location>
        <begin position="329"/>
        <end position="346"/>
    </location>
</feature>
<organism evidence="2 3">
    <name type="scientific">Melanomma pulvis-pyrius CBS 109.77</name>
    <dbReference type="NCBI Taxonomy" id="1314802"/>
    <lineage>
        <taxon>Eukaryota</taxon>
        <taxon>Fungi</taxon>
        <taxon>Dikarya</taxon>
        <taxon>Ascomycota</taxon>
        <taxon>Pezizomycotina</taxon>
        <taxon>Dothideomycetes</taxon>
        <taxon>Pleosporomycetidae</taxon>
        <taxon>Pleosporales</taxon>
        <taxon>Melanommataceae</taxon>
        <taxon>Melanomma</taxon>
    </lineage>
</organism>
<proteinExistence type="predicted"/>
<sequence>MTNRDSRRSNMRPTQATGPGLGRFIRDSTRSTAEENNQRNNTSRPEQRYQAHVEDEIDGEPNEGIRRSSTTSRAQSSPSHTNPTRRSYADVTRVSASNGAQNSHANGTRAPQWNGAQGARNNVPQTSSTHRSPEAPPMTVTNARRNTLIDSAENHRVPRAPSNQPSPTQRHPVAQNPSPRNHHQSRNPGRSAYPVAILESQIRPGMDLRNVVVIRDGRAPPEDVRIQGSRGGTTHSVSEPLIQASAQASTAQLPNTPRNSVKLASPTVSSALGQIMTSQNPINRGEVARPTSPTLERLQQSPVSRRGEHRPTSPTLDRVQALRREEIHSQTNAASTTRTSTPSQKTAPIRPLRLTEDQISAQLLAERTMLREQILPSLVSTTGHREAPQHPPSLTELTDTPHDSRTPSRPTTALRTSAETHFPNDVPTGARADVVPAPFNPAAPIFTRDFTSSPSNIALLETLYPVSLPTPPTAGSSSQVGSEFVMVEHEDAEPKTHVDVDVYEVEEDEGDDGFEVFEGEFEIITASSVLESEHNGTVRNWFRLWRH</sequence>
<feature type="compositionally biased region" description="Polar residues" evidence="1">
    <location>
        <begin position="94"/>
        <end position="130"/>
    </location>
</feature>